<name>A0AA40BDV0_9PEZI</name>
<evidence type="ECO:0000256" key="1">
    <source>
        <dbReference type="SAM" id="MobiDB-lite"/>
    </source>
</evidence>
<evidence type="ECO:0000313" key="2">
    <source>
        <dbReference type="EMBL" id="KAK0732420.1"/>
    </source>
</evidence>
<dbReference type="Proteomes" id="UP001172159">
    <property type="component" value="Unassembled WGS sequence"/>
</dbReference>
<keyword evidence="3" id="KW-1185">Reference proteome</keyword>
<comment type="caution">
    <text evidence="2">The sequence shown here is derived from an EMBL/GenBank/DDBJ whole genome shotgun (WGS) entry which is preliminary data.</text>
</comment>
<dbReference type="AlphaFoldDB" id="A0AA40BDV0"/>
<reference evidence="2" key="1">
    <citation type="submission" date="2023-06" db="EMBL/GenBank/DDBJ databases">
        <title>Genome-scale phylogeny and comparative genomics of the fungal order Sordariales.</title>
        <authorList>
            <consortium name="Lawrence Berkeley National Laboratory"/>
            <person name="Hensen N."/>
            <person name="Bonometti L."/>
            <person name="Westerberg I."/>
            <person name="Brannstrom I.O."/>
            <person name="Guillou S."/>
            <person name="Cros-Aarteil S."/>
            <person name="Calhoun S."/>
            <person name="Haridas S."/>
            <person name="Kuo A."/>
            <person name="Mondo S."/>
            <person name="Pangilinan J."/>
            <person name="Riley R."/>
            <person name="Labutti K."/>
            <person name="Andreopoulos B."/>
            <person name="Lipzen A."/>
            <person name="Chen C."/>
            <person name="Yanf M."/>
            <person name="Daum C."/>
            <person name="Ng V."/>
            <person name="Clum A."/>
            <person name="Steindorff A."/>
            <person name="Ohm R."/>
            <person name="Martin F."/>
            <person name="Silar P."/>
            <person name="Natvig D."/>
            <person name="Lalanne C."/>
            <person name="Gautier V."/>
            <person name="Ament-Velasquez S.L."/>
            <person name="Kruys A."/>
            <person name="Hutchinson M.I."/>
            <person name="Powell A.J."/>
            <person name="Barry K."/>
            <person name="Miller A.N."/>
            <person name="Grigoriev I.V."/>
            <person name="Debuchy R."/>
            <person name="Gladieux P."/>
            <person name="Thoren M.H."/>
            <person name="Johannesson H."/>
        </authorList>
    </citation>
    <scope>NUCLEOTIDE SEQUENCE</scope>
    <source>
        <strain evidence="2">CBS 540.89</strain>
    </source>
</reference>
<organism evidence="2 3">
    <name type="scientific">Apiosordaria backusii</name>
    <dbReference type="NCBI Taxonomy" id="314023"/>
    <lineage>
        <taxon>Eukaryota</taxon>
        <taxon>Fungi</taxon>
        <taxon>Dikarya</taxon>
        <taxon>Ascomycota</taxon>
        <taxon>Pezizomycotina</taxon>
        <taxon>Sordariomycetes</taxon>
        <taxon>Sordariomycetidae</taxon>
        <taxon>Sordariales</taxon>
        <taxon>Lasiosphaeriaceae</taxon>
        <taxon>Apiosordaria</taxon>
    </lineage>
</organism>
<sequence>MPQHRPVFSKTNMAVLTRGDHISSNSVTETVVRPKHDTRAKTTVRPVRPVGTAGHGDLLPPLSASHADSRKETQVPGSSFQEFGSDLHPLDSGLGLSRYQVGHHSRLRLRGSASLPDWQRAWQKKLTFQFCGLRRNTQVLWLLGSGLRAPENTYGLGMGDIFQESTTSANKQWITFSRCAPIQAFFQDNTDRQSLGS</sequence>
<gene>
    <name evidence="2" type="ORF">B0T21DRAFT_349431</name>
</gene>
<protein>
    <submittedName>
        <fullName evidence="2">Uncharacterized protein</fullName>
    </submittedName>
</protein>
<feature type="region of interest" description="Disordered" evidence="1">
    <location>
        <begin position="28"/>
        <end position="83"/>
    </location>
</feature>
<accession>A0AA40BDV0</accession>
<dbReference type="EMBL" id="JAUKTV010000008">
    <property type="protein sequence ID" value="KAK0732420.1"/>
    <property type="molecule type" value="Genomic_DNA"/>
</dbReference>
<evidence type="ECO:0000313" key="3">
    <source>
        <dbReference type="Proteomes" id="UP001172159"/>
    </source>
</evidence>
<proteinExistence type="predicted"/>